<dbReference type="OrthoDB" id="5486276at2"/>
<evidence type="ECO:0000313" key="2">
    <source>
        <dbReference type="Proteomes" id="UP000249799"/>
    </source>
</evidence>
<dbReference type="AlphaFoldDB" id="A0A2Z4FNS7"/>
<dbReference type="NCBIfam" id="NF033768">
    <property type="entry name" value="myxo_SS_tail"/>
    <property type="match status" value="1"/>
</dbReference>
<sequence>MKNSTRFLLIFSALFFVTATAGQAVANPGIYDWPDAEVPVLVRTSNGVIFLSKDKKPTRAYSWKASNIGEGFDSLYAVDLNKNGRVELVGAGKPVFFLDSKSNPMWQLEKGCKQTMLGSFISSNNLDIACNDGKTLKVYTYDGQFAWELNAGKRIEDCRVGDHSGDLKPDFECKFAGSKSWVRVDSSGKVLVASVDSPEIEAGGAVDGALEPVDPKLLSGEEGVDLNLDGNADQVLNVDGNNLLIGSKASDKPVKSVKLDGKAVSALVKDLDLDGKNEIVVLTNKSIFVMDAQGEDVQKFSASTRKYKRKPLAKFESVYSNYFADNDKAADAVRAQQDALSKCYAKRVKSSQFAGIGRLILKVSVDHDGKLKGVETVHSGINDKKIVACAQSALKKAKYPKAESEDALGTINVNMEYTFWDE</sequence>
<dbReference type="Proteomes" id="UP000249799">
    <property type="component" value="Chromosome"/>
</dbReference>
<dbReference type="InterPro" id="IPR049806">
    <property type="entry name" value="MasK-like_C"/>
</dbReference>
<protein>
    <submittedName>
        <fullName evidence="1">Uncharacterized protein</fullName>
    </submittedName>
</protein>
<name>A0A2Z4FNS7_9DELT</name>
<reference evidence="1 2" key="1">
    <citation type="submission" date="2018-06" db="EMBL/GenBank/DDBJ databases">
        <title>Lujinxingia sediminis gen. nov. sp. nov., a new facultative anaerobic member of the class Deltaproteobacteria, and proposal of Lujinxingaceae fam. nov.</title>
        <authorList>
            <person name="Guo L.-Y."/>
            <person name="Li C.-M."/>
            <person name="Wang S."/>
            <person name="Du Z.-J."/>
        </authorList>
    </citation>
    <scope>NUCLEOTIDE SEQUENCE [LARGE SCALE GENOMIC DNA]</scope>
    <source>
        <strain evidence="1 2">FA350</strain>
    </source>
</reference>
<proteinExistence type="predicted"/>
<dbReference type="KEGG" id="bsed:DN745_15435"/>
<dbReference type="RefSeq" id="WP_111336201.1">
    <property type="nucleotide sequence ID" value="NZ_CP030032.1"/>
</dbReference>
<evidence type="ECO:0000313" key="1">
    <source>
        <dbReference type="EMBL" id="AWV90639.1"/>
    </source>
</evidence>
<keyword evidence="2" id="KW-1185">Reference proteome</keyword>
<accession>A0A2Z4FNS7</accession>
<dbReference type="EMBL" id="CP030032">
    <property type="protein sequence ID" value="AWV90639.1"/>
    <property type="molecule type" value="Genomic_DNA"/>
</dbReference>
<gene>
    <name evidence="1" type="ORF">DN745_15435</name>
</gene>
<organism evidence="1 2">
    <name type="scientific">Bradymonas sediminis</name>
    <dbReference type="NCBI Taxonomy" id="1548548"/>
    <lineage>
        <taxon>Bacteria</taxon>
        <taxon>Deltaproteobacteria</taxon>
        <taxon>Bradymonadales</taxon>
        <taxon>Bradymonadaceae</taxon>
        <taxon>Bradymonas</taxon>
    </lineage>
</organism>
<dbReference type="SUPFAM" id="SSF101898">
    <property type="entry name" value="NHL repeat"/>
    <property type="match status" value="1"/>
</dbReference>